<dbReference type="HOGENOM" id="CLU_3283339_0_0_6"/>
<sequence length="40" mass="4480">MNLFVLISSKLSSISHSSAPQLSQFIAKFDFIYPFAMILS</sequence>
<comment type="caution">
    <text evidence="1">The sequence shown here is derived from an EMBL/GenBank/DDBJ whole genome shotgun (WGS) entry which is preliminary data.</text>
</comment>
<protein>
    <submittedName>
        <fullName evidence="1">Uncharacterized protein</fullName>
    </submittedName>
</protein>
<gene>
    <name evidence="1" type="ORF">HMP0015_3453</name>
</gene>
<evidence type="ECO:0000313" key="1">
    <source>
        <dbReference type="EMBL" id="EFF81101.1"/>
    </source>
</evidence>
<organism evidence="1 2">
    <name type="scientific">Acinetobacter haemolyticus ATCC 19194</name>
    <dbReference type="NCBI Taxonomy" id="707232"/>
    <lineage>
        <taxon>Bacteria</taxon>
        <taxon>Pseudomonadati</taxon>
        <taxon>Pseudomonadota</taxon>
        <taxon>Gammaproteobacteria</taxon>
        <taxon>Moraxellales</taxon>
        <taxon>Moraxellaceae</taxon>
        <taxon>Acinetobacter</taxon>
    </lineage>
</organism>
<dbReference type="AlphaFoldDB" id="D4XUR1"/>
<proteinExistence type="predicted"/>
<reference evidence="2" key="1">
    <citation type="submission" date="2010-03" db="EMBL/GenBank/DDBJ databases">
        <title>Complete sequence of Mobiluncus curtisii ATCC 43063.</title>
        <authorList>
            <person name="Muzny D."/>
            <person name="Qin X."/>
            <person name="Deng J."/>
            <person name="Jiang H."/>
            <person name="Liu Y."/>
            <person name="Qu J."/>
            <person name="Song X.-Z."/>
            <person name="Zhang L."/>
            <person name="Thornton R."/>
            <person name="Coyle M."/>
            <person name="Francisco L."/>
            <person name="Jackson L."/>
            <person name="Javaid M."/>
            <person name="Korchina V."/>
            <person name="Kovar C."/>
            <person name="Mata R."/>
            <person name="Mathew T."/>
            <person name="Ngo R."/>
            <person name="Nguyen L."/>
            <person name="Nguyen N."/>
            <person name="Okwuonu G."/>
            <person name="Ongeri F."/>
            <person name="Pham C."/>
            <person name="Simmons D."/>
            <person name="Wilczek-Boney K."/>
            <person name="Hale W."/>
            <person name="Jakkamsetti A."/>
            <person name="Pham P."/>
            <person name="Ruth R."/>
            <person name="San Lucas F."/>
            <person name="Warren J."/>
            <person name="Zhang J."/>
            <person name="Zhao Z."/>
            <person name="Zhou C."/>
            <person name="Zhu D."/>
            <person name="Lee S."/>
            <person name="Bess C."/>
            <person name="Blankenburg K."/>
            <person name="Forbes L."/>
            <person name="Fu Q."/>
            <person name="Gubbala S."/>
            <person name="Hirani K."/>
            <person name="Jayaseelan J.C."/>
            <person name="Lara F."/>
            <person name="Munidasa M."/>
            <person name="Palculict T."/>
            <person name="Patil S."/>
            <person name="Pu L.-L."/>
            <person name="Saada N."/>
            <person name="Tang L."/>
            <person name="Weissenberger G."/>
            <person name="Zhu Y."/>
            <person name="Hemphill L."/>
            <person name="Shang Y."/>
            <person name="Youmans B."/>
            <person name="Ayvaz T."/>
            <person name="Ross M."/>
            <person name="Santibanez J."/>
            <person name="Aqrawi P."/>
            <person name="Gross S."/>
            <person name="Joshi V."/>
            <person name="Fowler G."/>
            <person name="Nazareth L."/>
            <person name="Reid J."/>
            <person name="Worley K."/>
            <person name="Petrosino J."/>
            <person name="Highlander S."/>
            <person name="Gibbs R."/>
            <person name="Gibbs R."/>
        </authorList>
    </citation>
    <scope>NUCLEOTIDE SEQUENCE [LARGE SCALE GENOMIC DNA]</scope>
    <source>
        <strain evidence="2">ATCC 19194</strain>
    </source>
</reference>
<dbReference type="Proteomes" id="UP000003085">
    <property type="component" value="Unassembled WGS sequence"/>
</dbReference>
<evidence type="ECO:0000313" key="2">
    <source>
        <dbReference type="Proteomes" id="UP000003085"/>
    </source>
</evidence>
<dbReference type="EMBL" id="ADMT01000246">
    <property type="protein sequence ID" value="EFF81101.1"/>
    <property type="molecule type" value="Genomic_DNA"/>
</dbReference>
<name>D4XUR1_ACIHA</name>
<accession>D4XUR1</accession>